<evidence type="ECO:0000256" key="1">
    <source>
        <dbReference type="ARBA" id="ARBA00004651"/>
    </source>
</evidence>
<feature type="transmembrane region" description="Helical" evidence="6">
    <location>
        <begin position="140"/>
        <end position="163"/>
    </location>
</feature>
<evidence type="ECO:0000256" key="5">
    <source>
        <dbReference type="ARBA" id="ARBA00023136"/>
    </source>
</evidence>
<dbReference type="Pfam" id="PF04172">
    <property type="entry name" value="LrgB"/>
    <property type="match status" value="1"/>
</dbReference>
<dbReference type="PANTHER" id="PTHR30249:SF17">
    <property type="entry name" value="HOLIN-LIKE PROTEIN CIDB"/>
    <property type="match status" value="1"/>
</dbReference>
<name>A0A1H3ATA3_9BACL</name>
<dbReference type="Proteomes" id="UP000198534">
    <property type="component" value="Unassembled WGS sequence"/>
</dbReference>
<evidence type="ECO:0000256" key="3">
    <source>
        <dbReference type="ARBA" id="ARBA00022692"/>
    </source>
</evidence>
<protein>
    <submittedName>
        <fullName evidence="7">TIGR00659 family protein</fullName>
    </submittedName>
</protein>
<feature type="transmembrane region" description="Helical" evidence="6">
    <location>
        <begin position="88"/>
        <end position="107"/>
    </location>
</feature>
<keyword evidence="8" id="KW-1185">Reference proteome</keyword>
<dbReference type="PANTHER" id="PTHR30249">
    <property type="entry name" value="PUTATIVE SEROTONIN TRANSPORTER"/>
    <property type="match status" value="1"/>
</dbReference>
<evidence type="ECO:0000256" key="2">
    <source>
        <dbReference type="ARBA" id="ARBA00022475"/>
    </source>
</evidence>
<keyword evidence="4 6" id="KW-1133">Transmembrane helix</keyword>
<keyword evidence="5 6" id="KW-0472">Membrane</keyword>
<evidence type="ECO:0000256" key="4">
    <source>
        <dbReference type="ARBA" id="ARBA00022989"/>
    </source>
</evidence>
<evidence type="ECO:0000256" key="6">
    <source>
        <dbReference type="SAM" id="Phobius"/>
    </source>
</evidence>
<proteinExistence type="predicted"/>
<dbReference type="OrthoDB" id="9811701at2"/>
<dbReference type="STRING" id="1048340.SAMN05444487_11441"/>
<keyword evidence="3 6" id="KW-0812">Transmembrane</keyword>
<accession>A0A1H3ATA3</accession>
<organism evidence="7 8">
    <name type="scientific">Marininema mesophilum</name>
    <dbReference type="NCBI Taxonomy" id="1048340"/>
    <lineage>
        <taxon>Bacteria</taxon>
        <taxon>Bacillati</taxon>
        <taxon>Bacillota</taxon>
        <taxon>Bacilli</taxon>
        <taxon>Bacillales</taxon>
        <taxon>Thermoactinomycetaceae</taxon>
        <taxon>Marininema</taxon>
    </lineage>
</organism>
<dbReference type="AlphaFoldDB" id="A0A1H3ATA3"/>
<dbReference type="EMBL" id="FNNQ01000014">
    <property type="protein sequence ID" value="SDX32631.1"/>
    <property type="molecule type" value="Genomic_DNA"/>
</dbReference>
<keyword evidence="2" id="KW-1003">Cell membrane</keyword>
<dbReference type="GO" id="GO:0005886">
    <property type="term" value="C:plasma membrane"/>
    <property type="evidence" value="ECO:0007669"/>
    <property type="project" value="UniProtKB-SubCell"/>
</dbReference>
<dbReference type="InterPro" id="IPR007300">
    <property type="entry name" value="CidB/LrgB"/>
</dbReference>
<evidence type="ECO:0000313" key="8">
    <source>
        <dbReference type="Proteomes" id="UP000198534"/>
    </source>
</evidence>
<gene>
    <name evidence="7" type="ORF">SAMN05444487_11441</name>
</gene>
<comment type="subcellular location">
    <subcellularLocation>
        <location evidence="1">Cell membrane</location>
        <topology evidence="1">Multi-pass membrane protein</topology>
    </subcellularLocation>
</comment>
<evidence type="ECO:0000313" key="7">
    <source>
        <dbReference type="EMBL" id="SDX32631.1"/>
    </source>
</evidence>
<reference evidence="7 8" key="1">
    <citation type="submission" date="2016-10" db="EMBL/GenBank/DDBJ databases">
        <authorList>
            <person name="de Groot N.N."/>
        </authorList>
    </citation>
    <scope>NUCLEOTIDE SEQUENCE [LARGE SCALE GENOMIC DNA]</scope>
    <source>
        <strain evidence="7 8">DSM 45610</strain>
    </source>
</reference>
<feature type="transmembrane region" description="Helical" evidence="6">
    <location>
        <begin position="57"/>
        <end position="76"/>
    </location>
</feature>
<sequence length="223" mass="24121">MAVLYVGLTIGLYLLFRELYRRVKHPLLSPVATSGLVLILLLSNLDVPYSTYMAGGQWIDKLLGPAVVAFAYPMYYHRKLIRKNWVPLLGGVSMAVLVTFTVVFSWANFLGLQSKIFRTLLPESVTTPIAMDLSRQLGGIPSLTAIMVVFAGMCGAVLGPLLYRWIRVDHPLGRGVGFGSASHGVGTAQAMEEGEIVGAISTVSMTLTAMVTAGVSLWALEFV</sequence>
<feature type="transmembrane region" description="Helical" evidence="6">
    <location>
        <begin position="196"/>
        <end position="220"/>
    </location>
</feature>
<dbReference type="RefSeq" id="WP_091741843.1">
    <property type="nucleotide sequence ID" value="NZ_FNNQ01000014.1"/>
</dbReference>
<feature type="transmembrane region" description="Helical" evidence="6">
    <location>
        <begin position="27"/>
        <end position="45"/>
    </location>
</feature>